<name>A0A6G1MNZ9_ORBOL</name>
<evidence type="ECO:0000256" key="4">
    <source>
        <dbReference type="ARBA" id="ARBA00022722"/>
    </source>
</evidence>
<dbReference type="GO" id="GO:0046872">
    <property type="term" value="F:metal ion binding"/>
    <property type="evidence" value="ECO:0007669"/>
    <property type="project" value="UniProtKB-KW"/>
</dbReference>
<keyword evidence="4" id="KW-0540">Nuclease</keyword>
<gene>
    <name evidence="14" type="ORF">TWF106_004311</name>
    <name evidence="12" type="ORF">TWF191_009095</name>
    <name evidence="13" type="ORF">TWF679_002659</name>
    <name evidence="11" type="ORF">TWF788_003274</name>
</gene>
<evidence type="ECO:0000313" key="16">
    <source>
        <dbReference type="Proteomes" id="UP000479691"/>
    </source>
</evidence>
<evidence type="ECO:0000256" key="3">
    <source>
        <dbReference type="ARBA" id="ARBA00004123"/>
    </source>
</evidence>
<comment type="cofactor">
    <cofactor evidence="2">
        <name>Mg(2+)</name>
        <dbReference type="ChEBI" id="CHEBI:18420"/>
    </cofactor>
</comment>
<evidence type="ECO:0000313" key="13">
    <source>
        <dbReference type="EMBL" id="KAF3216815.1"/>
    </source>
</evidence>
<keyword evidence="6" id="KW-0227">DNA damage</keyword>
<comment type="caution">
    <text evidence="13">The sequence shown here is derived from an EMBL/GenBank/DDBJ whole genome shotgun (WGS) entry which is preliminary data.</text>
</comment>
<dbReference type="InterPro" id="IPR051547">
    <property type="entry name" value="TDP2-like"/>
</dbReference>
<dbReference type="GO" id="GO:0004518">
    <property type="term" value="F:nuclease activity"/>
    <property type="evidence" value="ECO:0007669"/>
    <property type="project" value="UniProtKB-KW"/>
</dbReference>
<dbReference type="EMBL" id="WIWS01000002">
    <property type="protein sequence ID" value="KAF3229392.1"/>
    <property type="molecule type" value="Genomic_DNA"/>
</dbReference>
<comment type="cofactor">
    <cofactor evidence="1">
        <name>Mn(2+)</name>
        <dbReference type="ChEBI" id="CHEBI:29035"/>
    </cofactor>
</comment>
<dbReference type="Proteomes" id="UP000614610">
    <property type="component" value="Unassembled WGS sequence"/>
</dbReference>
<dbReference type="SUPFAM" id="SSF56219">
    <property type="entry name" value="DNase I-like"/>
    <property type="match status" value="1"/>
</dbReference>
<dbReference type="OrthoDB" id="9975959at2759"/>
<evidence type="ECO:0000256" key="7">
    <source>
        <dbReference type="ARBA" id="ARBA00022801"/>
    </source>
</evidence>
<sequence>MDPKWRNLMIMPQSYQTARPLDVARHYVSHTVATRQFRIFVVLLALVLITRTISSLDIVHLHQTPVVPRTPSPDAGVAHILGINHYNSEENEWKQVQNTEEANANTQPRSNFALITWNVDFVSSEPQDRISAAMSYLRSMLISGTEDPDTISPAVIVLQEVNHEMIKSLSENEWVRKNFYITDVVSDKGIWQKSHYGTVTLVDRRIKVKNVIRLHYDSNMDRDCLFVDIEAVSSRTSEVVTVRVGNTHLESLVGAKPWRLEQLKLAARFVLYDTNVYTGLIAGDMNPIDPYDLKIADEAGLKDAYLVGGGSEDNARGHTWGYQTENNQFPKRRFDKIFHPPGDKIKVEQVEPIGIGEKTPEKPKVYISDHYGVFGNVRIL</sequence>
<evidence type="ECO:0000256" key="2">
    <source>
        <dbReference type="ARBA" id="ARBA00001946"/>
    </source>
</evidence>
<evidence type="ECO:0000313" key="14">
    <source>
        <dbReference type="EMBL" id="KAF3229392.1"/>
    </source>
</evidence>
<dbReference type="CDD" id="cd09080">
    <property type="entry name" value="TDP2"/>
    <property type="match status" value="1"/>
</dbReference>
<dbReference type="EMBL" id="WIPF01000064">
    <property type="protein sequence ID" value="KAF3216268.1"/>
    <property type="molecule type" value="Genomic_DNA"/>
</dbReference>
<evidence type="ECO:0000256" key="10">
    <source>
        <dbReference type="ARBA" id="ARBA00023242"/>
    </source>
</evidence>
<evidence type="ECO:0000313" key="17">
    <source>
        <dbReference type="Proteomes" id="UP000483672"/>
    </source>
</evidence>
<keyword evidence="9" id="KW-0234">DNA repair</keyword>
<dbReference type="GO" id="GO:0005737">
    <property type="term" value="C:cytoplasm"/>
    <property type="evidence" value="ECO:0007669"/>
    <property type="project" value="TreeGrafter"/>
</dbReference>
<evidence type="ECO:0000256" key="9">
    <source>
        <dbReference type="ARBA" id="ARBA00023204"/>
    </source>
</evidence>
<accession>A0A6G1MNZ9</accession>
<keyword evidence="7" id="KW-0378">Hydrolase</keyword>
<evidence type="ECO:0000256" key="5">
    <source>
        <dbReference type="ARBA" id="ARBA00022723"/>
    </source>
</evidence>
<evidence type="ECO:0000313" key="11">
    <source>
        <dbReference type="EMBL" id="KAF3186411.1"/>
    </source>
</evidence>
<dbReference type="PANTHER" id="PTHR15822:SF4">
    <property type="entry name" value="TYROSYL-DNA PHOSPHODIESTERASE 2"/>
    <property type="match status" value="1"/>
</dbReference>
<proteinExistence type="predicted"/>
<reference evidence="15 16" key="1">
    <citation type="submission" date="2019-06" db="EMBL/GenBank/DDBJ databases">
        <authorList>
            <person name="Palmer J.M."/>
        </authorList>
    </citation>
    <scope>NUCLEOTIDE SEQUENCE</scope>
    <source>
        <strain evidence="14 15">TWF106</strain>
        <strain evidence="12 17">TWF191</strain>
        <strain evidence="13">TWF679</strain>
        <strain evidence="11 16">TWF788</strain>
    </source>
</reference>
<evidence type="ECO:0000313" key="15">
    <source>
        <dbReference type="Proteomes" id="UP000472727"/>
    </source>
</evidence>
<comment type="subcellular location">
    <subcellularLocation>
        <location evidence="3">Nucleus</location>
    </subcellularLocation>
</comment>
<dbReference type="GO" id="GO:0006302">
    <property type="term" value="P:double-strand break repair"/>
    <property type="evidence" value="ECO:0007669"/>
    <property type="project" value="TreeGrafter"/>
</dbReference>
<dbReference type="InterPro" id="IPR036691">
    <property type="entry name" value="Endo/exonu/phosph_ase_sf"/>
</dbReference>
<dbReference type="Proteomes" id="UP000483672">
    <property type="component" value="Unassembled WGS sequence"/>
</dbReference>
<dbReference type="Gene3D" id="3.60.10.10">
    <property type="entry name" value="Endonuclease/exonuclease/phosphatase"/>
    <property type="match status" value="1"/>
</dbReference>
<evidence type="ECO:0000256" key="1">
    <source>
        <dbReference type="ARBA" id="ARBA00001936"/>
    </source>
</evidence>
<organism evidence="13 18">
    <name type="scientific">Orbilia oligospora</name>
    <name type="common">Nematode-trapping fungus</name>
    <name type="synonym">Arthrobotrys oligospora</name>
    <dbReference type="NCBI Taxonomy" id="2813651"/>
    <lineage>
        <taxon>Eukaryota</taxon>
        <taxon>Fungi</taxon>
        <taxon>Dikarya</taxon>
        <taxon>Ascomycota</taxon>
        <taxon>Pezizomycotina</taxon>
        <taxon>Orbiliomycetes</taxon>
        <taxon>Orbiliales</taxon>
        <taxon>Orbiliaceae</taxon>
        <taxon>Orbilia</taxon>
    </lineage>
</organism>
<dbReference type="Proteomes" id="UP000472727">
    <property type="component" value="Unassembled WGS sequence"/>
</dbReference>
<dbReference type="GO" id="GO:0005634">
    <property type="term" value="C:nucleus"/>
    <property type="evidence" value="ECO:0007669"/>
    <property type="project" value="UniProtKB-SubCell"/>
</dbReference>
<keyword evidence="8" id="KW-0460">Magnesium</keyword>
<dbReference type="AlphaFoldDB" id="A0A6G1MNZ9"/>
<protein>
    <recommendedName>
        <fullName evidence="19">Endonuclease/exonuclease/phosphatase domain-containing protein</fullName>
    </recommendedName>
</protein>
<dbReference type="GO" id="GO:0003697">
    <property type="term" value="F:single-stranded DNA binding"/>
    <property type="evidence" value="ECO:0007669"/>
    <property type="project" value="TreeGrafter"/>
</dbReference>
<keyword evidence="10" id="KW-0539">Nucleus</keyword>
<evidence type="ECO:0000256" key="6">
    <source>
        <dbReference type="ARBA" id="ARBA00022763"/>
    </source>
</evidence>
<dbReference type="Proteomes" id="UP000479691">
    <property type="component" value="Unassembled WGS sequence"/>
</dbReference>
<evidence type="ECO:0000256" key="8">
    <source>
        <dbReference type="ARBA" id="ARBA00022842"/>
    </source>
</evidence>
<evidence type="ECO:0008006" key="19">
    <source>
        <dbReference type="Google" id="ProtNLM"/>
    </source>
</evidence>
<evidence type="ECO:0000313" key="12">
    <source>
        <dbReference type="EMBL" id="KAF3216268.1"/>
    </source>
</evidence>
<dbReference type="GO" id="GO:0070260">
    <property type="term" value="F:5'-tyrosyl-DNA phosphodiesterase activity"/>
    <property type="evidence" value="ECO:0007669"/>
    <property type="project" value="TreeGrafter"/>
</dbReference>
<evidence type="ECO:0000313" key="18">
    <source>
        <dbReference type="Proteomes" id="UP000614610"/>
    </source>
</evidence>
<dbReference type="PANTHER" id="PTHR15822">
    <property type="entry name" value="TRAF AND TNF RECEPTOR-ASSOCIATED PROTEIN"/>
    <property type="match status" value="1"/>
</dbReference>
<dbReference type="EMBL" id="WIWT01000015">
    <property type="protein sequence ID" value="KAF3216815.1"/>
    <property type="molecule type" value="Genomic_DNA"/>
</dbReference>
<keyword evidence="5" id="KW-0479">Metal-binding</keyword>
<dbReference type="EMBL" id="JAABOE010000017">
    <property type="protein sequence ID" value="KAF3186411.1"/>
    <property type="molecule type" value="Genomic_DNA"/>
</dbReference>